<dbReference type="SUPFAM" id="SSF50486">
    <property type="entry name" value="FMT C-terminal domain-like"/>
    <property type="match status" value="1"/>
</dbReference>
<evidence type="ECO:0000256" key="8">
    <source>
        <dbReference type="HAMAP-Rule" id="MF_00182"/>
    </source>
</evidence>
<dbReference type="Pfam" id="PF00551">
    <property type="entry name" value="Formyl_trans_N"/>
    <property type="match status" value="1"/>
</dbReference>
<dbReference type="EC" id="2.1.2.9" evidence="3 8"/>
<dbReference type="EMBL" id="JAKILB010000018">
    <property type="protein sequence ID" value="MCL1140729.1"/>
    <property type="molecule type" value="Genomic_DNA"/>
</dbReference>
<evidence type="ECO:0000256" key="4">
    <source>
        <dbReference type="ARBA" id="ARBA00016014"/>
    </source>
</evidence>
<keyword evidence="5 8" id="KW-0808">Transferase</keyword>
<dbReference type="InterPro" id="IPR001555">
    <property type="entry name" value="GART_AS"/>
</dbReference>
<dbReference type="Pfam" id="PF02911">
    <property type="entry name" value="Formyl_trans_C"/>
    <property type="match status" value="1"/>
</dbReference>
<dbReference type="PANTHER" id="PTHR11138">
    <property type="entry name" value="METHIONYL-TRNA FORMYLTRANSFERASE"/>
    <property type="match status" value="1"/>
</dbReference>
<reference evidence="11" key="1">
    <citation type="submission" date="2022-01" db="EMBL/GenBank/DDBJ databases">
        <title>Whole genome-based taxonomy of the Shewanellaceae.</title>
        <authorList>
            <person name="Martin-Rodriguez A.J."/>
        </authorList>
    </citation>
    <scope>NUCLEOTIDE SEQUENCE</scope>
    <source>
        <strain evidence="11">KCTC 23973</strain>
    </source>
</reference>
<comment type="caution">
    <text evidence="11">The sequence shown here is derived from an EMBL/GenBank/DDBJ whole genome shotgun (WGS) entry which is preliminary data.</text>
</comment>
<dbReference type="Gene3D" id="3.10.25.10">
    <property type="entry name" value="Formyl transferase, C-terminal domain"/>
    <property type="match status" value="1"/>
</dbReference>
<keyword evidence="6 8" id="KW-0648">Protein biosynthesis</keyword>
<dbReference type="HAMAP" id="MF_00182">
    <property type="entry name" value="Formyl_trans"/>
    <property type="match status" value="1"/>
</dbReference>
<comment type="catalytic activity">
    <reaction evidence="7 8">
        <text>L-methionyl-tRNA(fMet) + (6R)-10-formyltetrahydrofolate = N-formyl-L-methionyl-tRNA(fMet) + (6S)-5,6,7,8-tetrahydrofolate + H(+)</text>
        <dbReference type="Rhea" id="RHEA:24380"/>
        <dbReference type="Rhea" id="RHEA-COMP:9952"/>
        <dbReference type="Rhea" id="RHEA-COMP:9953"/>
        <dbReference type="ChEBI" id="CHEBI:15378"/>
        <dbReference type="ChEBI" id="CHEBI:57453"/>
        <dbReference type="ChEBI" id="CHEBI:78530"/>
        <dbReference type="ChEBI" id="CHEBI:78844"/>
        <dbReference type="ChEBI" id="CHEBI:195366"/>
        <dbReference type="EC" id="2.1.2.9"/>
    </reaction>
</comment>
<dbReference type="GO" id="GO:0004479">
    <property type="term" value="F:methionyl-tRNA formyltransferase activity"/>
    <property type="evidence" value="ECO:0007669"/>
    <property type="project" value="UniProtKB-UniRule"/>
</dbReference>
<dbReference type="Gene3D" id="3.40.50.170">
    <property type="entry name" value="Formyl transferase, N-terminal domain"/>
    <property type="match status" value="1"/>
</dbReference>
<dbReference type="AlphaFoldDB" id="A0A9X1ZEB2"/>
<dbReference type="RefSeq" id="WP_248951719.1">
    <property type="nucleotide sequence ID" value="NZ_JAKILB010000018.1"/>
</dbReference>
<dbReference type="InterPro" id="IPR044135">
    <property type="entry name" value="Met-tRNA-FMT_C"/>
</dbReference>
<dbReference type="InterPro" id="IPR011034">
    <property type="entry name" value="Formyl_transferase-like_C_sf"/>
</dbReference>
<proteinExistence type="inferred from homology"/>
<dbReference type="InterPro" id="IPR005794">
    <property type="entry name" value="Fmt"/>
</dbReference>
<dbReference type="InterPro" id="IPR041711">
    <property type="entry name" value="Met-tRNA-FMT_N"/>
</dbReference>
<gene>
    <name evidence="8 11" type="primary">fmt</name>
    <name evidence="11" type="ORF">L2740_19510</name>
</gene>
<dbReference type="PANTHER" id="PTHR11138:SF5">
    <property type="entry name" value="METHIONYL-TRNA FORMYLTRANSFERASE, MITOCHONDRIAL"/>
    <property type="match status" value="1"/>
</dbReference>
<dbReference type="CDD" id="cd08704">
    <property type="entry name" value="Met_tRNA_FMT_C"/>
    <property type="match status" value="1"/>
</dbReference>
<evidence type="ECO:0000256" key="1">
    <source>
        <dbReference type="ARBA" id="ARBA00002606"/>
    </source>
</evidence>
<evidence type="ECO:0000256" key="2">
    <source>
        <dbReference type="ARBA" id="ARBA00010699"/>
    </source>
</evidence>
<dbReference type="InterPro" id="IPR002376">
    <property type="entry name" value="Formyl_transf_N"/>
</dbReference>
<evidence type="ECO:0000313" key="12">
    <source>
        <dbReference type="Proteomes" id="UP001139293"/>
    </source>
</evidence>
<dbReference type="PROSITE" id="PS00373">
    <property type="entry name" value="GART"/>
    <property type="match status" value="1"/>
</dbReference>
<dbReference type="GO" id="GO:0005829">
    <property type="term" value="C:cytosol"/>
    <property type="evidence" value="ECO:0007669"/>
    <property type="project" value="TreeGrafter"/>
</dbReference>
<dbReference type="FunFam" id="3.40.50.170:FF:000003">
    <property type="entry name" value="Methionyl-tRNA formyltransferase"/>
    <property type="match status" value="1"/>
</dbReference>
<dbReference type="InterPro" id="IPR005793">
    <property type="entry name" value="Formyl_trans_C"/>
</dbReference>
<organism evidence="11 12">
    <name type="scientific">Shewanella pneumatophori</name>
    <dbReference type="NCBI Taxonomy" id="314092"/>
    <lineage>
        <taxon>Bacteria</taxon>
        <taxon>Pseudomonadati</taxon>
        <taxon>Pseudomonadota</taxon>
        <taxon>Gammaproteobacteria</taxon>
        <taxon>Alteromonadales</taxon>
        <taxon>Shewanellaceae</taxon>
        <taxon>Shewanella</taxon>
    </lineage>
</organism>
<comment type="function">
    <text evidence="1 8">Attaches a formyl group to the free amino group of methionyl-tRNA(fMet). The formyl group appears to play a dual role in the initiator identity of N-formylmethionyl-tRNA by promoting its recognition by IF2 and preventing the misappropriation of this tRNA by the elongation apparatus.</text>
</comment>
<dbReference type="CDD" id="cd08646">
    <property type="entry name" value="FMT_core_Met-tRNA-FMT_N"/>
    <property type="match status" value="1"/>
</dbReference>
<evidence type="ECO:0000313" key="11">
    <source>
        <dbReference type="EMBL" id="MCL1140729.1"/>
    </source>
</evidence>
<dbReference type="FunFam" id="3.40.50.12230:FF:000001">
    <property type="entry name" value="Methionyl-tRNA formyltransferase"/>
    <property type="match status" value="1"/>
</dbReference>
<sequence length="321" mass="34901">MKPLNVIFAGTPDFAARHLQALIDSEHNVIAVYTQPDRPAGRGKKLQASPVKALALENDIAVYQPKSLRDEDAQAELAALNADIMVVVAYGLILPKVVLDTPRLGCINVHGSILPRWRGAAPIQRALWAGDTETGVTIMQMDIGLDTGDMLLKTQLKIEDTDTSATLYEKLAEQGPSALVEALAAIAEDRLPAEKQDETLANYAEKLSKEEARLDWSKPAAALWREIRAFNPWPVSHYDHEGNTIKVWQSHVSDEISTKQPGTILSADKNGISIATGEGVLTITQMQLPGKKPLSVADILNSRADWFTPGTLLASSDNQEA</sequence>
<dbReference type="SUPFAM" id="SSF53328">
    <property type="entry name" value="Formyltransferase"/>
    <property type="match status" value="1"/>
</dbReference>
<evidence type="ECO:0000256" key="5">
    <source>
        <dbReference type="ARBA" id="ARBA00022679"/>
    </source>
</evidence>
<dbReference type="NCBIfam" id="TIGR00460">
    <property type="entry name" value="fmt"/>
    <property type="match status" value="1"/>
</dbReference>
<evidence type="ECO:0000256" key="7">
    <source>
        <dbReference type="ARBA" id="ARBA00048558"/>
    </source>
</evidence>
<dbReference type="Proteomes" id="UP001139293">
    <property type="component" value="Unassembled WGS sequence"/>
</dbReference>
<evidence type="ECO:0000256" key="3">
    <source>
        <dbReference type="ARBA" id="ARBA00012261"/>
    </source>
</evidence>
<name>A0A9X1ZEB2_9GAMM</name>
<dbReference type="InterPro" id="IPR037022">
    <property type="entry name" value="Formyl_trans_C_sf"/>
</dbReference>
<keyword evidence="12" id="KW-1185">Reference proteome</keyword>
<evidence type="ECO:0000259" key="9">
    <source>
        <dbReference type="Pfam" id="PF00551"/>
    </source>
</evidence>
<evidence type="ECO:0000256" key="6">
    <source>
        <dbReference type="ARBA" id="ARBA00022917"/>
    </source>
</evidence>
<feature type="binding site" evidence="8">
    <location>
        <begin position="112"/>
        <end position="115"/>
    </location>
    <ligand>
        <name>(6S)-5,6,7,8-tetrahydrofolate</name>
        <dbReference type="ChEBI" id="CHEBI:57453"/>
    </ligand>
</feature>
<dbReference type="InterPro" id="IPR036477">
    <property type="entry name" value="Formyl_transf_N_sf"/>
</dbReference>
<evidence type="ECO:0000259" key="10">
    <source>
        <dbReference type="Pfam" id="PF02911"/>
    </source>
</evidence>
<comment type="similarity">
    <text evidence="2 8">Belongs to the Fmt family.</text>
</comment>
<feature type="domain" description="Formyl transferase N-terminal" evidence="9">
    <location>
        <begin position="6"/>
        <end position="183"/>
    </location>
</feature>
<feature type="domain" description="Formyl transferase C-terminal" evidence="10">
    <location>
        <begin position="206"/>
        <end position="303"/>
    </location>
</feature>
<accession>A0A9X1ZEB2</accession>
<protein>
    <recommendedName>
        <fullName evidence="4 8">Methionyl-tRNA formyltransferase</fullName>
        <ecNumber evidence="3 8">2.1.2.9</ecNumber>
    </recommendedName>
</protein>